<dbReference type="EMBL" id="BA000030">
    <property type="protein sequence ID" value="BAC68116.1"/>
    <property type="molecule type" value="Genomic_DNA"/>
</dbReference>
<dbReference type="HOGENOM" id="CLU_1642727_0_0_11"/>
<dbReference type="InterPro" id="IPR009045">
    <property type="entry name" value="Zn_M74/Hedgehog-like"/>
</dbReference>
<feature type="compositionally biased region" description="Low complexity" evidence="1">
    <location>
        <begin position="78"/>
        <end position="107"/>
    </location>
</feature>
<reference evidence="2 3" key="2">
    <citation type="journal article" date="2003" name="Nat. Biotechnol.">
        <title>Complete genome sequence and comparative analysis of the industrial microorganism Streptomyces avermitilis.</title>
        <authorList>
            <person name="Ikeda H."/>
            <person name="Ishikawa J."/>
            <person name="Hanamoto A."/>
            <person name="Shinose M."/>
            <person name="Kikuchi H."/>
            <person name="Shiba T."/>
            <person name="Sakaki Y."/>
            <person name="Hattori M."/>
            <person name="Omura S."/>
        </authorList>
    </citation>
    <scope>NUCLEOTIDE SEQUENCE [LARGE SCALE GENOMIC DNA]</scope>
    <source>
        <strain evidence="3">ATCC 31267 / DSM 46492 / JCM 5070 / NBRC 14893 / NCIMB 12804 / NRRL 8165 / MA-4680</strain>
    </source>
</reference>
<reference evidence="2 3" key="3">
    <citation type="journal article" date="2014" name="J. Ind. Microbiol. Biotechnol.">
        <title>Genome mining of the Streptomyces avermitilis genome and development of genome-minimized hosts for heterologous expression of biosynthetic gene clusters.</title>
        <authorList>
            <person name="Ikeda H."/>
            <person name="Shin-ya K."/>
            <person name="Omura S."/>
        </authorList>
    </citation>
    <scope>NUCLEOTIDE SEQUENCE [LARGE SCALE GENOMIC DNA]</scope>
    <source>
        <strain evidence="3">ATCC 31267 / DSM 46492 / JCM 5070 / NBRC 14893 / NCIMB 12804 / NRRL 8165 / MA-4680</strain>
    </source>
</reference>
<reference evidence="2 3" key="1">
    <citation type="journal article" date="2001" name="Proc. Natl. Acad. Sci. U.S.A.">
        <title>Genome sequence of an industrial microorganism Streptomyces avermitilis: deducing the ability of producing secondary metabolites.</title>
        <authorList>
            <person name="Omura S."/>
            <person name="Ikeda H."/>
            <person name="Ishikawa J."/>
            <person name="Hanamoto A."/>
            <person name="Takahashi C."/>
            <person name="Shinose M."/>
            <person name="Takahashi Y."/>
            <person name="Horikawa H."/>
            <person name="Nakazawa H."/>
            <person name="Osonoe T."/>
            <person name="Kikuchi H."/>
            <person name="Shiba T."/>
            <person name="Sakaki Y."/>
            <person name="Hattori M."/>
        </authorList>
    </citation>
    <scope>NUCLEOTIDE SEQUENCE [LARGE SCALE GENOMIC DNA]</scope>
    <source>
        <strain evidence="3">ATCC 31267 / DSM 46492 / JCM 5070 / NBRC 14893 / NCIMB 12804 / NRRL 8165 / MA-4680</strain>
    </source>
</reference>
<organism evidence="2 3">
    <name type="scientific">Streptomyces avermitilis (strain ATCC 31267 / DSM 46492 / JCM 5070 / NBRC 14893 / NCIMB 12804 / NRRL 8165 / MA-4680)</name>
    <dbReference type="NCBI Taxonomy" id="227882"/>
    <lineage>
        <taxon>Bacteria</taxon>
        <taxon>Bacillati</taxon>
        <taxon>Actinomycetota</taxon>
        <taxon>Actinomycetes</taxon>
        <taxon>Kitasatosporales</taxon>
        <taxon>Streptomycetaceae</taxon>
        <taxon>Streptomyces</taxon>
    </lineage>
</organism>
<keyword evidence="3" id="KW-1185">Reference proteome</keyword>
<evidence type="ECO:0000313" key="3">
    <source>
        <dbReference type="Proteomes" id="UP000000428"/>
    </source>
</evidence>
<dbReference type="KEGG" id="sma:SAVERM_7575"/>
<dbReference type="SUPFAM" id="SSF55166">
    <property type="entry name" value="Hedgehog/DD-peptidase"/>
    <property type="match status" value="1"/>
</dbReference>
<sequence length="161" mass="17289">MSASSIVLMSDRRVAAIPVQERGEVLLDARVRGLVVDDRKQDAAGAWALVRRGVLTRLQQAQSLLPGGVQLLFIEGYRPPSTAPRTPSPVSASSGRSSRPSARPCSRCRTRTPPPASTSPPGEQKWAAIVAHRGEVARARSLPGILARLPEETRRAIIATE</sequence>
<accession>Q82QT8</accession>
<dbReference type="eggNOG" id="COG2173">
    <property type="taxonomic scope" value="Bacteria"/>
</dbReference>
<name>Q82QT8_STRAW</name>
<gene>
    <name evidence="2" type="ORF">SAVERM_7575</name>
</gene>
<dbReference type="RefSeq" id="WP_010981843.1">
    <property type="nucleotide sequence ID" value="NC_003155.5"/>
</dbReference>
<dbReference type="GeneID" id="99614660"/>
<feature type="region of interest" description="Disordered" evidence="1">
    <location>
        <begin position="77"/>
        <end position="125"/>
    </location>
</feature>
<evidence type="ECO:0000256" key="1">
    <source>
        <dbReference type="SAM" id="MobiDB-lite"/>
    </source>
</evidence>
<dbReference type="AlphaFoldDB" id="Q82QT8"/>
<evidence type="ECO:0000313" key="2">
    <source>
        <dbReference type="EMBL" id="BAC68116.1"/>
    </source>
</evidence>
<proteinExistence type="predicted"/>
<protein>
    <submittedName>
        <fullName evidence="2">Dipeptidase</fullName>
    </submittedName>
</protein>
<dbReference type="Proteomes" id="UP000000428">
    <property type="component" value="Chromosome"/>
</dbReference>